<evidence type="ECO:0000256" key="2">
    <source>
        <dbReference type="SAM" id="SignalP"/>
    </source>
</evidence>
<dbReference type="EMBL" id="JBEFKJ010000004">
    <property type="protein sequence ID" value="KAL2046437.1"/>
    <property type="molecule type" value="Genomic_DNA"/>
</dbReference>
<evidence type="ECO:0000256" key="1">
    <source>
        <dbReference type="SAM" id="MobiDB-lite"/>
    </source>
</evidence>
<feature type="signal peptide" evidence="2">
    <location>
        <begin position="1"/>
        <end position="28"/>
    </location>
</feature>
<keyword evidence="4" id="KW-1185">Reference proteome</keyword>
<evidence type="ECO:0000313" key="4">
    <source>
        <dbReference type="Proteomes" id="UP001590950"/>
    </source>
</evidence>
<dbReference type="Proteomes" id="UP001590950">
    <property type="component" value="Unassembled WGS sequence"/>
</dbReference>
<gene>
    <name evidence="3" type="ORF">N7G274_001884</name>
</gene>
<reference evidence="3 4" key="1">
    <citation type="submission" date="2024-09" db="EMBL/GenBank/DDBJ databases">
        <title>Rethinking Asexuality: The Enigmatic Case of Functional Sexual Genes in Lepraria (Stereocaulaceae).</title>
        <authorList>
            <person name="Doellman M."/>
            <person name="Sun Y."/>
            <person name="Barcenas-Pena A."/>
            <person name="Lumbsch H.T."/>
            <person name="Grewe F."/>
        </authorList>
    </citation>
    <scope>NUCLEOTIDE SEQUENCE [LARGE SCALE GENOMIC DNA]</scope>
    <source>
        <strain evidence="3 4">Mercado 3170</strain>
    </source>
</reference>
<protein>
    <submittedName>
        <fullName evidence="3">Uncharacterized protein</fullName>
    </submittedName>
</protein>
<proteinExistence type="predicted"/>
<sequence>MLQRKCRYSHSWLLFLCALLLQAVPTKGSAFFCSKEIFGVPALADCYRAVDNLPKTDKFLRYFIEEQLATGPPQADWPGWRDLRPTTEQRKSIQVPKFWAFGTCNIALLSFVHGHFHIYVSLASWNAVANAAMATLQLCLHRYGQGGAGTVTSAHGVQTLTVFIWKNGSPFEDTLNDYTSAAFPFGIDPTNPTILKIAKNISDGMNPSHRSSDQSNLTAMATLGRSNSSQGLSNSSAVPLDGS</sequence>
<comment type="caution">
    <text evidence="3">The sequence shown here is derived from an EMBL/GenBank/DDBJ whole genome shotgun (WGS) entry which is preliminary data.</text>
</comment>
<organism evidence="3 4">
    <name type="scientific">Stereocaulon virgatum</name>
    <dbReference type="NCBI Taxonomy" id="373712"/>
    <lineage>
        <taxon>Eukaryota</taxon>
        <taxon>Fungi</taxon>
        <taxon>Dikarya</taxon>
        <taxon>Ascomycota</taxon>
        <taxon>Pezizomycotina</taxon>
        <taxon>Lecanoromycetes</taxon>
        <taxon>OSLEUM clade</taxon>
        <taxon>Lecanoromycetidae</taxon>
        <taxon>Lecanorales</taxon>
        <taxon>Lecanorineae</taxon>
        <taxon>Stereocaulaceae</taxon>
        <taxon>Stereocaulon</taxon>
    </lineage>
</organism>
<feature type="region of interest" description="Disordered" evidence="1">
    <location>
        <begin position="224"/>
        <end position="243"/>
    </location>
</feature>
<name>A0ABR4AL07_9LECA</name>
<feature type="chain" id="PRO_5047286691" evidence="2">
    <location>
        <begin position="29"/>
        <end position="243"/>
    </location>
</feature>
<accession>A0ABR4AL07</accession>
<keyword evidence="2" id="KW-0732">Signal</keyword>
<feature type="compositionally biased region" description="Low complexity" evidence="1">
    <location>
        <begin position="224"/>
        <end position="236"/>
    </location>
</feature>
<evidence type="ECO:0000313" key="3">
    <source>
        <dbReference type="EMBL" id="KAL2046437.1"/>
    </source>
</evidence>